<dbReference type="GO" id="GO:0004016">
    <property type="term" value="F:adenylate cyclase activity"/>
    <property type="evidence" value="ECO:0007669"/>
    <property type="project" value="TreeGrafter"/>
</dbReference>
<proteinExistence type="predicted"/>
<dbReference type="PROSITE" id="PS50125">
    <property type="entry name" value="GUANYLATE_CYCLASE_2"/>
    <property type="match status" value="1"/>
</dbReference>
<dbReference type="InterPro" id="IPR025874">
    <property type="entry name" value="DZR"/>
</dbReference>
<dbReference type="GO" id="GO:0009190">
    <property type="term" value="P:cyclic nucleotide biosynthetic process"/>
    <property type="evidence" value="ECO:0007669"/>
    <property type="project" value="InterPro"/>
</dbReference>
<sequence>MRCPSCKADIPGGSKFCLECGAALLGRCRSCGNTNPASAKFCLECGQKLPATGAEAAGRPATDTAAPQHSPTGSAERRQLTVMFCDLVGSTALSARLDPEDMREIMSAYHHRCAEVIGTSGGFVAKYMGDGVLAYFGYPQAHEDDTERAVRCGLALVDAACRLQTSDSAALQVRIGIATGVVVVGDLIGEGAAQEQGVVGETPNLAARLQTLAEPGQVVIAPSTRRLTGGLFEYRDLGKVVLKGLADPIQAWQVLAASAVQSRFEAQHETSLAPLVGREEELELLLRRWNQASQGEGRVVLLTGEPGVGKSRLIAALQERLQSQPHVRIRYFCSPQYSDSALYPIVNQLERAARFERRDEPAQKLIKLQDLFAPVVPQRDSDVALVADLLSIPTTGQREFLMDPQKRKEKTFDALFAQLRFLQQKPVLIIYEDVQWIDKTTLELLALTVERAQHMRVLLVISARPEFTPPWPSYAHVTTVSLTRLGRREGTMLITEVAQGRALPDEVTNQILVRTDGVPLFIEELTKTVLESGLLRKRDHDYVLDGPLAPVAIPATLHASLMARLDRLTSVRQVAQVGAALGRQFSHELLRAAAEMPERQLNDALEQLVRAELLFRHGAPPNAQYIFKHALVQDVAYASLLRANRQQLHARIARAYETHFPEVVHAQPELIAHHFTEAGLTDAAIEYWRRAGDLAMARSGHAEAIHHFSVALDLLAKLDEKPDRAAKELELCVKLGPVLMMVKGPGSRDVEAIYRRAVALEAGEDSSTRFKALWGLYYYSMTSGSLRAAAAHADELLGLAQRLGTDDLVLEGHHAKWATSFWCGKLAAAEAHSQEGISRYDCARHHALAFTFSGHDPGVCARGVRPMSMALLGFPQQAMKHAGEAVTLARSLSHPYSLALAMWHHAIVLQVGRQRQRCRDVAMELLELSQEHDFPMMRGAGMFFSGWATADGGELEQGIALMEEGLALFSAVRQVTRPYMLAVLASAKAELGKSGEALELLNDALASAEVSGERWWLAELHRLRGWLLAARGQHDESEACFRSAIEVSSGQSAKTLELRAATSLARLWSERGRNAEAHDLLAPIYGWFTEGFGTLDLQEAKILLNALAATHGREDR</sequence>
<evidence type="ECO:0000313" key="6">
    <source>
        <dbReference type="Proteomes" id="UP000528734"/>
    </source>
</evidence>
<dbReference type="Pfam" id="PF00211">
    <property type="entry name" value="Guanylate_cyc"/>
    <property type="match status" value="1"/>
</dbReference>
<dbReference type="SMART" id="SM00028">
    <property type="entry name" value="TPR"/>
    <property type="match status" value="3"/>
</dbReference>
<dbReference type="Pfam" id="PF13424">
    <property type="entry name" value="TPR_12"/>
    <property type="match status" value="1"/>
</dbReference>
<dbReference type="AlphaFoldDB" id="A0A7Y4H138"/>
<dbReference type="GO" id="GO:0005524">
    <property type="term" value="F:ATP binding"/>
    <property type="evidence" value="ECO:0007669"/>
    <property type="project" value="UniProtKB-KW"/>
</dbReference>
<comment type="caution">
    <text evidence="5">The sequence shown here is derived from an EMBL/GenBank/DDBJ whole genome shotgun (WGS) entry which is preliminary data.</text>
</comment>
<evidence type="ECO:0000256" key="2">
    <source>
        <dbReference type="ARBA" id="ARBA00022840"/>
    </source>
</evidence>
<keyword evidence="1" id="KW-0547">Nucleotide-binding</keyword>
<dbReference type="EMBL" id="JAAVLW010000001">
    <property type="protein sequence ID" value="NOJ45394.1"/>
    <property type="molecule type" value="Genomic_DNA"/>
</dbReference>
<dbReference type="RefSeq" id="WP_171708259.1">
    <property type="nucleotide sequence ID" value="NZ_JAAVLW010000001.1"/>
</dbReference>
<dbReference type="Gene3D" id="3.40.50.300">
    <property type="entry name" value="P-loop containing nucleotide triphosphate hydrolases"/>
    <property type="match status" value="1"/>
</dbReference>
<evidence type="ECO:0000313" key="5">
    <source>
        <dbReference type="EMBL" id="NOJ45394.1"/>
    </source>
</evidence>
<name>A0A7Y4H138_9BRAD</name>
<dbReference type="SUPFAM" id="SSF52540">
    <property type="entry name" value="P-loop containing nucleoside triphosphate hydrolases"/>
    <property type="match status" value="1"/>
</dbReference>
<dbReference type="InterPro" id="IPR001054">
    <property type="entry name" value="A/G_cyclase"/>
</dbReference>
<dbReference type="GO" id="GO:0005737">
    <property type="term" value="C:cytoplasm"/>
    <property type="evidence" value="ECO:0007669"/>
    <property type="project" value="TreeGrafter"/>
</dbReference>
<dbReference type="CDD" id="cd07302">
    <property type="entry name" value="CHD"/>
    <property type="match status" value="1"/>
</dbReference>
<evidence type="ECO:0000256" key="3">
    <source>
        <dbReference type="SAM" id="MobiDB-lite"/>
    </source>
</evidence>
<protein>
    <submittedName>
        <fullName evidence="5">AAA family ATPase</fullName>
    </submittedName>
</protein>
<feature type="domain" description="Guanylate cyclase" evidence="4">
    <location>
        <begin position="81"/>
        <end position="210"/>
    </location>
</feature>
<dbReference type="InterPro" id="IPR041664">
    <property type="entry name" value="AAA_16"/>
</dbReference>
<dbReference type="SUPFAM" id="SSF48452">
    <property type="entry name" value="TPR-like"/>
    <property type="match status" value="1"/>
</dbReference>
<accession>A0A7Y4H138</accession>
<dbReference type="PANTHER" id="PTHR16305">
    <property type="entry name" value="TESTICULAR SOLUBLE ADENYLYL CYCLASE"/>
    <property type="match status" value="1"/>
</dbReference>
<dbReference type="SMART" id="SM00044">
    <property type="entry name" value="CYCc"/>
    <property type="match status" value="1"/>
</dbReference>
<dbReference type="Pfam" id="PF12773">
    <property type="entry name" value="DZR"/>
    <property type="match status" value="1"/>
</dbReference>
<dbReference type="InterPro" id="IPR019734">
    <property type="entry name" value="TPR_rpt"/>
</dbReference>
<dbReference type="Pfam" id="PF13191">
    <property type="entry name" value="AAA_16"/>
    <property type="match status" value="1"/>
</dbReference>
<dbReference type="InterPro" id="IPR027417">
    <property type="entry name" value="P-loop_NTPase"/>
</dbReference>
<reference evidence="5 6" key="1">
    <citation type="submission" date="2020-03" db="EMBL/GenBank/DDBJ databases">
        <title>Bradyrhizobium diversity isolated from nodules of Muelleranthus trifoliolatus.</title>
        <authorList>
            <person name="Klepa M."/>
            <person name="Helene L."/>
            <person name="Hungria M."/>
        </authorList>
    </citation>
    <scope>NUCLEOTIDE SEQUENCE [LARGE SCALE GENOMIC DNA]</scope>
    <source>
        <strain evidence="5 6">WSM 1744</strain>
    </source>
</reference>
<dbReference type="Gene3D" id="1.25.40.10">
    <property type="entry name" value="Tetratricopeptide repeat domain"/>
    <property type="match status" value="1"/>
</dbReference>
<dbReference type="InterPro" id="IPR029787">
    <property type="entry name" value="Nucleotide_cyclase"/>
</dbReference>
<dbReference type="PANTHER" id="PTHR16305:SF28">
    <property type="entry name" value="GUANYLATE CYCLASE DOMAIN-CONTAINING PROTEIN"/>
    <property type="match status" value="1"/>
</dbReference>
<dbReference type="GO" id="GO:0035556">
    <property type="term" value="P:intracellular signal transduction"/>
    <property type="evidence" value="ECO:0007669"/>
    <property type="project" value="InterPro"/>
</dbReference>
<dbReference type="Gene3D" id="3.30.70.1230">
    <property type="entry name" value="Nucleotide cyclase"/>
    <property type="match status" value="1"/>
</dbReference>
<feature type="region of interest" description="Disordered" evidence="3">
    <location>
        <begin position="56"/>
        <end position="75"/>
    </location>
</feature>
<dbReference type="InterPro" id="IPR011990">
    <property type="entry name" value="TPR-like_helical_dom_sf"/>
</dbReference>
<evidence type="ECO:0000256" key="1">
    <source>
        <dbReference type="ARBA" id="ARBA00022741"/>
    </source>
</evidence>
<dbReference type="Proteomes" id="UP000528734">
    <property type="component" value="Unassembled WGS sequence"/>
</dbReference>
<dbReference type="SUPFAM" id="SSF55073">
    <property type="entry name" value="Nucleotide cyclase"/>
    <property type="match status" value="1"/>
</dbReference>
<keyword evidence="6" id="KW-1185">Reference proteome</keyword>
<organism evidence="5 6">
    <name type="scientific">Bradyrhizobium archetypum</name>
    <dbReference type="NCBI Taxonomy" id="2721160"/>
    <lineage>
        <taxon>Bacteria</taxon>
        <taxon>Pseudomonadati</taxon>
        <taxon>Pseudomonadota</taxon>
        <taxon>Alphaproteobacteria</taxon>
        <taxon>Hyphomicrobiales</taxon>
        <taxon>Nitrobacteraceae</taxon>
        <taxon>Bradyrhizobium</taxon>
    </lineage>
</organism>
<keyword evidence="2" id="KW-0067">ATP-binding</keyword>
<gene>
    <name evidence="5" type="ORF">HCN50_03865</name>
</gene>
<evidence type="ECO:0000259" key="4">
    <source>
        <dbReference type="PROSITE" id="PS50125"/>
    </source>
</evidence>